<keyword evidence="4" id="KW-0677">Repeat</keyword>
<feature type="transmembrane region" description="Helical" evidence="9">
    <location>
        <begin position="893"/>
        <end position="911"/>
    </location>
</feature>
<sequence>MPPLAIQMPTIEENTSSVSEPPAMPATEEIQTTAQPGKPAPKYRFKGHENQILDFVFLRDNVHIDFLLGNHVLESGEIEVGPIKTKQDGVLALAYSPSGDKIASGGKNQMICIWDSKTGELVVEPIGDLGHYVWSVVWSLDGTKLYAALGHFARAFDSSSGTELCSFEHTHPLISVALSPKHNVLACVGIGNIARLWDTKSRQPLGQPFNQEDGIALCVAFSPDGKYVAYGGTNNTVTLWVVKEIVPEITKYHRSTLQILWHNQRVMIMAIFFRILNHPPLAAFGTSPSPFDMVRQQQHPKHSFFGGRSGSQPVTVSAVHEIKRRWIARPPVETNAQAGLSSSTITHPAAQPNSTPQPPEAGATTQQLSQQAHGCWGNFCLALGCIPRRPLPVVPAAQPSTSFLAIARVLHACLADDPFTNGLYMLYSYILKYLGSCVIPIASLPGPPRNSHRDIERTYFPLHPQELLPPGVAIKQTAKKHQDYRASEPQLKEKHQGIHKLPNDNADLSPGELTFEEGMGRHLGVMSCTLPIVGNIIGTGIFSTPSSILSSVGSVGASLMLWVLGFLLSFCGLFIWLEFGTMFPRSGGEKVYLEAIYRKPKYLATIVFSANAILLGFTASNCVVSHVFFCVFASNILVAAGRPASRWNERGIALGVIFFVTLLHGLIPKIGILIMNLLSMFKIVILVFVVITSWVVLSGKTCVVDPYYNFRNTFAGSSTSSNDYATAIFKVLYAYSGWSNVNYVMNDVRNPVRTLKIAGPLGLGICTVLYLLANVAYFSAATKTEIDESGVTVAALFFGNVFGSVAKRALSVFIALSAIGNVITATFSASRVNQELAKEGIPFPFGNKFWASNWPTGKSPLPGLIIHLIPSVIVIIGPPPNIAYPFILDIQEYPKQIINFFIVIALFYLRWKKPDAVRPFKVWWPLAVFFLAAASFLLIAPFLKPSNGVGDTPPLPYYLYCLVGIAVMFVGVLYWAAWRIMLPKVFGYELVPRKERLDDGTFVTVVDWKCWYSTARV</sequence>
<dbReference type="PANTHER" id="PTHR11785:SF382">
    <property type="entry name" value="LOW-AFFINITY METHIONINE PERMEASE"/>
    <property type="match status" value="1"/>
</dbReference>
<dbReference type="Pfam" id="PF13520">
    <property type="entry name" value="AA_permease_2"/>
    <property type="match status" value="1"/>
</dbReference>
<keyword evidence="2 7" id="KW-0853">WD repeat</keyword>
<evidence type="ECO:0000256" key="4">
    <source>
        <dbReference type="ARBA" id="ARBA00022737"/>
    </source>
</evidence>
<feature type="transmembrane region" description="Helical" evidence="9">
    <location>
        <begin position="652"/>
        <end position="674"/>
    </location>
</feature>
<dbReference type="Proteomes" id="UP001195769">
    <property type="component" value="Unassembled WGS sequence"/>
</dbReference>
<evidence type="ECO:0000256" key="6">
    <source>
        <dbReference type="ARBA" id="ARBA00023136"/>
    </source>
</evidence>
<feature type="region of interest" description="Disordered" evidence="8">
    <location>
        <begin position="1"/>
        <end position="40"/>
    </location>
</feature>
<feature type="repeat" description="WD" evidence="7">
    <location>
        <begin position="209"/>
        <end position="240"/>
    </location>
</feature>
<feature type="transmembrane region" description="Helical" evidence="9">
    <location>
        <begin position="757"/>
        <end position="777"/>
    </location>
</feature>
<dbReference type="GO" id="GO:0015179">
    <property type="term" value="F:L-amino acid transmembrane transporter activity"/>
    <property type="evidence" value="ECO:0007669"/>
    <property type="project" value="TreeGrafter"/>
</dbReference>
<dbReference type="PROSITE" id="PS50294">
    <property type="entry name" value="WD_REPEATS_REGION"/>
    <property type="match status" value="1"/>
</dbReference>
<evidence type="ECO:0000256" key="3">
    <source>
        <dbReference type="ARBA" id="ARBA00022692"/>
    </source>
</evidence>
<dbReference type="PROSITE" id="PS50082">
    <property type="entry name" value="WD_REPEATS_2"/>
    <property type="match status" value="2"/>
</dbReference>
<reference evidence="10" key="1">
    <citation type="journal article" date="2020" name="New Phytol.">
        <title>Comparative genomics reveals dynamic genome evolution in host specialist ectomycorrhizal fungi.</title>
        <authorList>
            <person name="Lofgren L.A."/>
            <person name="Nguyen N.H."/>
            <person name="Vilgalys R."/>
            <person name="Ruytinx J."/>
            <person name="Liao H.L."/>
            <person name="Branco S."/>
            <person name="Kuo A."/>
            <person name="LaButti K."/>
            <person name="Lipzen A."/>
            <person name="Andreopoulos W."/>
            <person name="Pangilinan J."/>
            <person name="Riley R."/>
            <person name="Hundley H."/>
            <person name="Na H."/>
            <person name="Barry K."/>
            <person name="Grigoriev I.V."/>
            <person name="Stajich J.E."/>
            <person name="Kennedy P.G."/>
        </authorList>
    </citation>
    <scope>NUCLEOTIDE SEQUENCE</scope>
    <source>
        <strain evidence="10">FC203</strain>
    </source>
</reference>
<feature type="transmembrane region" description="Helical" evidence="9">
    <location>
        <begin position="559"/>
        <end position="579"/>
    </location>
</feature>
<protein>
    <submittedName>
        <fullName evidence="10">Amino acid permease-domain-containing protein</fullName>
    </submittedName>
</protein>
<evidence type="ECO:0000256" key="1">
    <source>
        <dbReference type="ARBA" id="ARBA00004141"/>
    </source>
</evidence>
<feature type="transmembrane region" description="Helical" evidence="9">
    <location>
        <begin position="812"/>
        <end position="829"/>
    </location>
</feature>
<dbReference type="SUPFAM" id="SSF50978">
    <property type="entry name" value="WD40 repeat-like"/>
    <property type="match status" value="1"/>
</dbReference>
<keyword evidence="11" id="KW-1185">Reference proteome</keyword>
<evidence type="ECO:0000256" key="7">
    <source>
        <dbReference type="PROSITE-ProRule" id="PRU00221"/>
    </source>
</evidence>
<accession>A0AAD4HH84</accession>
<comment type="subcellular location">
    <subcellularLocation>
        <location evidence="1">Membrane</location>
        <topology evidence="1">Multi-pass membrane protein</topology>
    </subcellularLocation>
</comment>
<evidence type="ECO:0000313" key="10">
    <source>
        <dbReference type="EMBL" id="KAG1897555.1"/>
    </source>
</evidence>
<gene>
    <name evidence="10" type="ORF">F5891DRAFT_982530</name>
</gene>
<evidence type="ECO:0000256" key="5">
    <source>
        <dbReference type="ARBA" id="ARBA00022989"/>
    </source>
</evidence>
<feature type="repeat" description="WD" evidence="7">
    <location>
        <begin position="83"/>
        <end position="124"/>
    </location>
</feature>
<dbReference type="InterPro" id="IPR001680">
    <property type="entry name" value="WD40_rpt"/>
</dbReference>
<evidence type="ECO:0000256" key="8">
    <source>
        <dbReference type="SAM" id="MobiDB-lite"/>
    </source>
</evidence>
<evidence type="ECO:0000313" key="11">
    <source>
        <dbReference type="Proteomes" id="UP001195769"/>
    </source>
</evidence>
<dbReference type="PANTHER" id="PTHR11785">
    <property type="entry name" value="AMINO ACID TRANSPORTER"/>
    <property type="match status" value="1"/>
</dbReference>
<feature type="transmembrane region" description="Helical" evidence="9">
    <location>
        <begin position="864"/>
        <end position="887"/>
    </location>
</feature>
<dbReference type="AlphaFoldDB" id="A0AAD4HH84"/>
<dbReference type="Gene3D" id="1.20.1740.10">
    <property type="entry name" value="Amino acid/polyamine transporter I"/>
    <property type="match status" value="1"/>
</dbReference>
<feature type="transmembrane region" description="Helical" evidence="9">
    <location>
        <begin position="955"/>
        <end position="976"/>
    </location>
</feature>
<dbReference type="InterPro" id="IPR015943">
    <property type="entry name" value="WD40/YVTN_repeat-like_dom_sf"/>
</dbReference>
<evidence type="ECO:0000256" key="9">
    <source>
        <dbReference type="SAM" id="Phobius"/>
    </source>
</evidence>
<comment type="caution">
    <text evidence="10">The sequence shown here is derived from an EMBL/GenBank/DDBJ whole genome shotgun (WGS) entry which is preliminary data.</text>
</comment>
<keyword evidence="5 9" id="KW-1133">Transmembrane helix</keyword>
<dbReference type="RefSeq" id="XP_041223131.1">
    <property type="nucleotide sequence ID" value="XM_041377215.1"/>
</dbReference>
<feature type="transmembrane region" description="Helical" evidence="9">
    <location>
        <begin position="680"/>
        <end position="703"/>
    </location>
</feature>
<dbReference type="InterPro" id="IPR002293">
    <property type="entry name" value="AA/rel_permease1"/>
</dbReference>
<proteinExistence type="predicted"/>
<organism evidence="10 11">
    <name type="scientific">Suillus fuscotomentosus</name>
    <dbReference type="NCBI Taxonomy" id="1912939"/>
    <lineage>
        <taxon>Eukaryota</taxon>
        <taxon>Fungi</taxon>
        <taxon>Dikarya</taxon>
        <taxon>Basidiomycota</taxon>
        <taxon>Agaricomycotina</taxon>
        <taxon>Agaricomycetes</taxon>
        <taxon>Agaricomycetidae</taxon>
        <taxon>Boletales</taxon>
        <taxon>Suillineae</taxon>
        <taxon>Suillaceae</taxon>
        <taxon>Suillus</taxon>
    </lineage>
</organism>
<keyword evidence="6 9" id="KW-0472">Membrane</keyword>
<dbReference type="InterPro" id="IPR036322">
    <property type="entry name" value="WD40_repeat_dom_sf"/>
</dbReference>
<feature type="compositionally biased region" description="Polar residues" evidence="8">
    <location>
        <begin position="337"/>
        <end position="354"/>
    </location>
</feature>
<dbReference type="EMBL" id="JABBWK010000045">
    <property type="protein sequence ID" value="KAG1897555.1"/>
    <property type="molecule type" value="Genomic_DNA"/>
</dbReference>
<name>A0AAD4HH84_9AGAM</name>
<dbReference type="GeneID" id="64671513"/>
<dbReference type="InterPro" id="IPR050598">
    <property type="entry name" value="AminoAcid_Transporter"/>
</dbReference>
<dbReference type="GO" id="GO:0016020">
    <property type="term" value="C:membrane"/>
    <property type="evidence" value="ECO:0007669"/>
    <property type="project" value="UniProtKB-SubCell"/>
</dbReference>
<feature type="transmembrane region" description="Helical" evidence="9">
    <location>
        <begin position="623"/>
        <end position="640"/>
    </location>
</feature>
<keyword evidence="3 9" id="KW-0812">Transmembrane</keyword>
<dbReference type="PROSITE" id="PS00678">
    <property type="entry name" value="WD_REPEATS_1"/>
    <property type="match status" value="1"/>
</dbReference>
<evidence type="ECO:0000256" key="2">
    <source>
        <dbReference type="ARBA" id="ARBA00022574"/>
    </source>
</evidence>
<dbReference type="SMART" id="SM00320">
    <property type="entry name" value="WD40"/>
    <property type="match status" value="4"/>
</dbReference>
<dbReference type="Gene3D" id="2.130.10.10">
    <property type="entry name" value="YVTN repeat-like/Quinoprotein amine dehydrogenase"/>
    <property type="match status" value="1"/>
</dbReference>
<dbReference type="Pfam" id="PF00400">
    <property type="entry name" value="WD40"/>
    <property type="match status" value="2"/>
</dbReference>
<feature type="region of interest" description="Disordered" evidence="8">
    <location>
        <begin position="337"/>
        <end position="367"/>
    </location>
</feature>
<dbReference type="InterPro" id="IPR019775">
    <property type="entry name" value="WD40_repeat_CS"/>
</dbReference>
<feature type="transmembrane region" description="Helical" evidence="9">
    <location>
        <begin position="923"/>
        <end position="943"/>
    </location>
</feature>